<dbReference type="SMART" id="SM00382">
    <property type="entry name" value="AAA"/>
    <property type="match status" value="1"/>
</dbReference>
<dbReference type="Proteomes" id="UP000094622">
    <property type="component" value="Unassembled WGS sequence"/>
</dbReference>
<protein>
    <submittedName>
        <fullName evidence="3">ATP-dependent zinc metalloprotease FtsH</fullName>
        <ecNumber evidence="3">3.4.24.-</ecNumber>
    </submittedName>
</protein>
<sequence>MNIDGRLLQPHEAEEPILARPVRAALMEWLMEIWSAEELADVGLKARSRALFHGAPGTGKTTLAHHLAARLGLPMLIIRPDDIVGRYVGTGISNVRSVFDVIDKIDEPCVVFFDEFETVAARRMTSGVNEVGEHDHNAMINALLARMDAHEGFLIAATNHASLIDPAIWRRFEIQIKLDVPGQGERERILARYLTPFGLPRDDLRRIAEAMSTAAPSLMRQFCEALKRQIVVGPKAGWPMEREAVIARILAANEPHPDLGRPRLWSLGIEDAAIRGLGWPLRRAADIAADPEPAETADQHDEHPPASVVAFPGRATSRGGD</sequence>
<gene>
    <name evidence="3" type="primary">ftsH_1</name>
    <name evidence="3" type="ORF">A6302_03486</name>
</gene>
<keyword evidence="4" id="KW-1185">Reference proteome</keyword>
<feature type="region of interest" description="Disordered" evidence="1">
    <location>
        <begin position="288"/>
        <end position="321"/>
    </location>
</feature>
<evidence type="ECO:0000259" key="2">
    <source>
        <dbReference type="SMART" id="SM00382"/>
    </source>
</evidence>
<dbReference type="PANTHER" id="PTHR23077">
    <property type="entry name" value="AAA-FAMILY ATPASE"/>
    <property type="match status" value="1"/>
</dbReference>
<evidence type="ECO:0000256" key="1">
    <source>
        <dbReference type="SAM" id="MobiDB-lite"/>
    </source>
</evidence>
<dbReference type="GO" id="GO:0005524">
    <property type="term" value="F:ATP binding"/>
    <property type="evidence" value="ECO:0007669"/>
    <property type="project" value="InterPro"/>
</dbReference>
<dbReference type="EC" id="3.4.24.-" evidence="3"/>
<reference evidence="3 4" key="1">
    <citation type="submission" date="2016-07" db="EMBL/GenBank/DDBJ databases">
        <title>Draft Genome Sequence of Methylobrevis pamukkalensis PK2.</title>
        <authorList>
            <person name="Vasilenko O.V."/>
            <person name="Doronina N.V."/>
            <person name="Shmareva M.N."/>
            <person name="Tarlachkov S.V."/>
            <person name="Mustakhimov I."/>
            <person name="Trotsenko Y.A."/>
        </authorList>
    </citation>
    <scope>NUCLEOTIDE SEQUENCE [LARGE SCALE GENOMIC DNA]</scope>
    <source>
        <strain evidence="3 4">PK2</strain>
    </source>
</reference>
<keyword evidence="3" id="KW-0645">Protease</keyword>
<keyword evidence="3" id="KW-0482">Metalloprotease</keyword>
<dbReference type="AlphaFoldDB" id="A0A1E3GYW6"/>
<dbReference type="InterPro" id="IPR003959">
    <property type="entry name" value="ATPase_AAA_core"/>
</dbReference>
<dbReference type="PATRIC" id="fig|1439726.3.peg.3670"/>
<dbReference type="EMBL" id="MCRJ01000103">
    <property type="protein sequence ID" value="ODN69224.1"/>
    <property type="molecule type" value="Genomic_DNA"/>
</dbReference>
<feature type="domain" description="AAA+ ATPase" evidence="2">
    <location>
        <begin position="46"/>
        <end position="182"/>
    </location>
</feature>
<keyword evidence="3" id="KW-0378">Hydrolase</keyword>
<proteinExistence type="predicted"/>
<evidence type="ECO:0000313" key="4">
    <source>
        <dbReference type="Proteomes" id="UP000094622"/>
    </source>
</evidence>
<name>A0A1E3GYW6_9HYPH</name>
<dbReference type="InterPro" id="IPR050168">
    <property type="entry name" value="AAA_ATPase_domain"/>
</dbReference>
<accession>A0A1E3GYW6</accession>
<evidence type="ECO:0000313" key="3">
    <source>
        <dbReference type="EMBL" id="ODN69224.1"/>
    </source>
</evidence>
<dbReference type="GO" id="GO:0008237">
    <property type="term" value="F:metallopeptidase activity"/>
    <property type="evidence" value="ECO:0007669"/>
    <property type="project" value="UniProtKB-KW"/>
</dbReference>
<comment type="caution">
    <text evidence="3">The sequence shown here is derived from an EMBL/GenBank/DDBJ whole genome shotgun (WGS) entry which is preliminary data.</text>
</comment>
<dbReference type="CDD" id="cd19481">
    <property type="entry name" value="RecA-like_protease"/>
    <property type="match status" value="1"/>
</dbReference>
<dbReference type="InterPro" id="IPR027417">
    <property type="entry name" value="P-loop_NTPase"/>
</dbReference>
<dbReference type="GO" id="GO:0016887">
    <property type="term" value="F:ATP hydrolysis activity"/>
    <property type="evidence" value="ECO:0007669"/>
    <property type="project" value="InterPro"/>
</dbReference>
<dbReference type="GO" id="GO:0006508">
    <property type="term" value="P:proteolysis"/>
    <property type="evidence" value="ECO:0007669"/>
    <property type="project" value="UniProtKB-KW"/>
</dbReference>
<dbReference type="InterPro" id="IPR003593">
    <property type="entry name" value="AAA+_ATPase"/>
</dbReference>
<dbReference type="Gene3D" id="3.40.50.300">
    <property type="entry name" value="P-loop containing nucleotide triphosphate hydrolases"/>
    <property type="match status" value="1"/>
</dbReference>
<organism evidence="3 4">
    <name type="scientific">Methylobrevis pamukkalensis</name>
    <dbReference type="NCBI Taxonomy" id="1439726"/>
    <lineage>
        <taxon>Bacteria</taxon>
        <taxon>Pseudomonadati</taxon>
        <taxon>Pseudomonadota</taxon>
        <taxon>Alphaproteobacteria</taxon>
        <taxon>Hyphomicrobiales</taxon>
        <taxon>Pleomorphomonadaceae</taxon>
        <taxon>Methylobrevis</taxon>
    </lineage>
</organism>
<dbReference type="SUPFAM" id="SSF52540">
    <property type="entry name" value="P-loop containing nucleoside triphosphate hydrolases"/>
    <property type="match status" value="1"/>
</dbReference>
<dbReference type="PANTHER" id="PTHR23077:SF198">
    <property type="entry name" value="ATP-DEPENDENT ZINC METALLOPROTEASE FTSH"/>
    <property type="match status" value="1"/>
</dbReference>
<dbReference type="Pfam" id="PF00004">
    <property type="entry name" value="AAA"/>
    <property type="match status" value="1"/>
</dbReference>
<dbReference type="RefSeq" id="WP_069307819.1">
    <property type="nucleotide sequence ID" value="NZ_MCRJ01000103.1"/>
</dbReference>